<dbReference type="OrthoDB" id="5769601at2"/>
<keyword evidence="3" id="KW-1185">Reference proteome</keyword>
<gene>
    <name evidence="2" type="ORF">E6P07_02865</name>
</gene>
<feature type="region of interest" description="Disordered" evidence="1">
    <location>
        <begin position="165"/>
        <end position="195"/>
    </location>
</feature>
<feature type="compositionally biased region" description="Basic and acidic residues" evidence="1">
    <location>
        <begin position="70"/>
        <end position="85"/>
    </location>
</feature>
<evidence type="ECO:0000256" key="1">
    <source>
        <dbReference type="SAM" id="MobiDB-lite"/>
    </source>
</evidence>
<evidence type="ECO:0000313" key="2">
    <source>
        <dbReference type="EMBL" id="QGU32020.1"/>
    </source>
</evidence>
<dbReference type="Proteomes" id="UP000426424">
    <property type="component" value="Chromosome"/>
</dbReference>
<dbReference type="RefSeq" id="WP_153974219.1">
    <property type="nucleotide sequence ID" value="NZ_CP039268.1"/>
</dbReference>
<dbReference type="AlphaFoldDB" id="A0A6I6ED39"/>
<evidence type="ECO:0000313" key="3">
    <source>
        <dbReference type="Proteomes" id="UP000426424"/>
    </source>
</evidence>
<protein>
    <recommendedName>
        <fullName evidence="4">Type II secretion system protein GspC N-terminal domain-containing protein</fullName>
    </recommendedName>
</protein>
<proteinExistence type="predicted"/>
<sequence length="195" mass="21543">MKQAQVLVALALLGLLAFQWIGWPPDAPSDATTDETGGVEPVASPGQPDLLSQIETQESKDHYASIIERPLFRPDRRPEPPRDEQQGPDVLQENLDLSLFDLSAVLITPETVSAWVRDPAQPKLRRLRIGDDLNGWAVLEIQEDRVLLERQGQRDALILRDYSQGAPAVAPAPPAQKALPRLKPRAPVRVAPPQQ</sequence>
<dbReference type="KEGG" id="ttp:E6P07_02865"/>
<reference evidence="2 3" key="1">
    <citation type="submission" date="2019-12" db="EMBL/GenBank/DDBJ databases">
        <title>The complete genome of the thermophilic, anoxygenic phototrophic gammaproteobacterium Thermochromatium tepidum.</title>
        <authorList>
            <person name="Sattley W.M."/>
            <person name="Swingley W.D."/>
            <person name="Burchell B.M."/>
            <person name="Gurbani S.A."/>
            <person name="Kujawa C.M."/>
            <person name="Nuccio D.A."/>
            <person name="Schladweiler J."/>
            <person name="Shaffer K.N."/>
            <person name="Stokes L.M."/>
            <person name="Touchman J.W."/>
            <person name="Blankenship R.E."/>
            <person name="Madigan M.T."/>
        </authorList>
    </citation>
    <scope>NUCLEOTIDE SEQUENCE [LARGE SCALE GENOMIC DNA]</scope>
    <source>
        <strain evidence="2 3">ATCC 43061</strain>
    </source>
</reference>
<feature type="region of interest" description="Disordered" evidence="1">
    <location>
        <begin position="26"/>
        <end position="51"/>
    </location>
</feature>
<accession>A0A6I6ED39</accession>
<feature type="region of interest" description="Disordered" evidence="1">
    <location>
        <begin position="69"/>
        <end position="89"/>
    </location>
</feature>
<dbReference type="EMBL" id="CP039268">
    <property type="protein sequence ID" value="QGU32020.1"/>
    <property type="molecule type" value="Genomic_DNA"/>
</dbReference>
<organism evidence="2 3">
    <name type="scientific">Thermochromatium tepidum ATCC 43061</name>
    <dbReference type="NCBI Taxonomy" id="316276"/>
    <lineage>
        <taxon>Bacteria</taxon>
        <taxon>Pseudomonadati</taxon>
        <taxon>Pseudomonadota</taxon>
        <taxon>Gammaproteobacteria</taxon>
        <taxon>Chromatiales</taxon>
        <taxon>Chromatiaceae</taxon>
        <taxon>Thermochromatium</taxon>
    </lineage>
</organism>
<name>A0A6I6ED39_THETI</name>
<evidence type="ECO:0008006" key="4">
    <source>
        <dbReference type="Google" id="ProtNLM"/>
    </source>
</evidence>